<evidence type="ECO:0000313" key="1">
    <source>
        <dbReference type="EMBL" id="RSL29500.1"/>
    </source>
</evidence>
<keyword evidence="2" id="KW-1185">Reference proteome</keyword>
<accession>A0A3R9QFK2</accession>
<comment type="caution">
    <text evidence="1">The sequence shown here is derived from an EMBL/GenBank/DDBJ whole genome shotgun (WGS) entry which is preliminary data.</text>
</comment>
<dbReference type="EMBL" id="RBVX01000064">
    <property type="protein sequence ID" value="RSL29500.1"/>
    <property type="molecule type" value="Genomic_DNA"/>
</dbReference>
<protein>
    <recommendedName>
        <fullName evidence="3">YhzD-like protein</fullName>
    </recommendedName>
</protein>
<organism evidence="1 2">
    <name type="scientific">Salibacterium salarium</name>
    <dbReference type="NCBI Taxonomy" id="284579"/>
    <lineage>
        <taxon>Bacteria</taxon>
        <taxon>Bacillati</taxon>
        <taxon>Bacillota</taxon>
        <taxon>Bacilli</taxon>
        <taxon>Bacillales</taxon>
        <taxon>Bacillaceae</taxon>
    </lineage>
</organism>
<reference evidence="1 2" key="1">
    <citation type="submission" date="2018-10" db="EMBL/GenBank/DDBJ databases">
        <title>Draft genome sequence of Bacillus salarius IM0101, isolated from a hypersaline soil in Inner Mongolia, China.</title>
        <authorList>
            <person name="Yamprayoonswat W."/>
            <person name="Boonvisut S."/>
            <person name="Jumpathong W."/>
            <person name="Sittihan S."/>
            <person name="Ruangsuj P."/>
            <person name="Wanthongcharoen S."/>
            <person name="Thongpramul N."/>
            <person name="Pimmason S."/>
            <person name="Yu B."/>
            <person name="Yasawong M."/>
        </authorList>
    </citation>
    <scope>NUCLEOTIDE SEQUENCE [LARGE SCALE GENOMIC DNA]</scope>
    <source>
        <strain evidence="1 2">IM0101</strain>
    </source>
</reference>
<dbReference type="OrthoDB" id="2355652at2"/>
<dbReference type="Proteomes" id="UP000275076">
    <property type="component" value="Unassembled WGS sequence"/>
</dbReference>
<evidence type="ECO:0008006" key="3">
    <source>
        <dbReference type="Google" id="ProtNLM"/>
    </source>
</evidence>
<dbReference type="AlphaFoldDB" id="A0A3R9QFK2"/>
<dbReference type="InterPro" id="IPR025544">
    <property type="entry name" value="YhzD"/>
</dbReference>
<sequence>MMQYFLTAFASDGGTLLNEMFAFENDEEAVEYGRKRLKEENCDMLTHRMTRSGKLILFHR</sequence>
<gene>
    <name evidence="1" type="ORF">D7Z54_30920</name>
</gene>
<evidence type="ECO:0000313" key="2">
    <source>
        <dbReference type="Proteomes" id="UP000275076"/>
    </source>
</evidence>
<name>A0A3R9QFK2_9BACI</name>
<dbReference type="Pfam" id="PF14120">
    <property type="entry name" value="YhzD"/>
    <property type="match status" value="1"/>
</dbReference>
<proteinExistence type="predicted"/>